<dbReference type="GO" id="GO:0005929">
    <property type="term" value="C:cilium"/>
    <property type="evidence" value="ECO:0007669"/>
    <property type="project" value="TreeGrafter"/>
</dbReference>
<dbReference type="PANTHER" id="PTHR21501">
    <property type="entry name" value="PROTEIN FAM-161"/>
    <property type="match status" value="1"/>
</dbReference>
<feature type="compositionally biased region" description="Basic and acidic residues" evidence="4">
    <location>
        <begin position="514"/>
        <end position="525"/>
    </location>
</feature>
<evidence type="ECO:0000313" key="5">
    <source>
        <dbReference type="Ensembl" id="ENSFHEP00000015291.1"/>
    </source>
</evidence>
<evidence type="ECO:0000313" key="6">
    <source>
        <dbReference type="Proteomes" id="UP000265000"/>
    </source>
</evidence>
<comment type="similarity">
    <text evidence="1">Belongs to the FAM161 family.</text>
</comment>
<dbReference type="AlphaFoldDB" id="A0A3Q2PPL0"/>
<name>A0A3Q2PPL0_FUNHE</name>
<feature type="compositionally biased region" description="Acidic residues" evidence="4">
    <location>
        <begin position="502"/>
        <end position="513"/>
    </location>
</feature>
<accession>A0A3Q2PPL0</accession>
<dbReference type="Proteomes" id="UP000265000">
    <property type="component" value="Unplaced"/>
</dbReference>
<feature type="compositionally biased region" description="Basic and acidic residues" evidence="4">
    <location>
        <begin position="170"/>
        <end position="181"/>
    </location>
</feature>
<dbReference type="GO" id="GO:0044782">
    <property type="term" value="P:cilium organization"/>
    <property type="evidence" value="ECO:0007669"/>
    <property type="project" value="TreeGrafter"/>
</dbReference>
<dbReference type="GeneTree" id="ENSGT00940000159998"/>
<reference evidence="5" key="1">
    <citation type="submission" date="2025-08" db="UniProtKB">
        <authorList>
            <consortium name="Ensembl"/>
        </authorList>
    </citation>
    <scope>IDENTIFICATION</scope>
</reference>
<dbReference type="InterPro" id="IPR051655">
    <property type="entry name" value="FAM161"/>
</dbReference>
<evidence type="ECO:0000256" key="1">
    <source>
        <dbReference type="ARBA" id="ARBA00006663"/>
    </source>
</evidence>
<feature type="compositionally biased region" description="Basic and acidic residues" evidence="4">
    <location>
        <begin position="491"/>
        <end position="501"/>
    </location>
</feature>
<dbReference type="GO" id="GO:0005856">
    <property type="term" value="C:cytoskeleton"/>
    <property type="evidence" value="ECO:0007669"/>
    <property type="project" value="UniProtKB-ARBA"/>
</dbReference>
<proteinExistence type="inferred from homology"/>
<organism evidence="5 6">
    <name type="scientific">Fundulus heteroclitus</name>
    <name type="common">Killifish</name>
    <name type="synonym">Mummichog</name>
    <dbReference type="NCBI Taxonomy" id="8078"/>
    <lineage>
        <taxon>Eukaryota</taxon>
        <taxon>Metazoa</taxon>
        <taxon>Chordata</taxon>
        <taxon>Craniata</taxon>
        <taxon>Vertebrata</taxon>
        <taxon>Euteleostomi</taxon>
        <taxon>Actinopterygii</taxon>
        <taxon>Neopterygii</taxon>
        <taxon>Teleostei</taxon>
        <taxon>Neoteleostei</taxon>
        <taxon>Acanthomorphata</taxon>
        <taxon>Ovalentaria</taxon>
        <taxon>Atherinomorphae</taxon>
        <taxon>Cyprinodontiformes</taxon>
        <taxon>Fundulidae</taxon>
        <taxon>Fundulus</taxon>
    </lineage>
</organism>
<reference evidence="5" key="2">
    <citation type="submission" date="2025-09" db="UniProtKB">
        <authorList>
            <consortium name="Ensembl"/>
        </authorList>
    </citation>
    <scope>IDENTIFICATION</scope>
</reference>
<dbReference type="STRING" id="8078.ENSFHEP00000015291"/>
<dbReference type="Ensembl" id="ENSFHET00000023369.1">
    <property type="protein sequence ID" value="ENSFHEP00000015291.1"/>
    <property type="gene ID" value="ENSFHEG00000016906.1"/>
</dbReference>
<dbReference type="Pfam" id="PF10595">
    <property type="entry name" value="FAM161A_B"/>
    <property type="match status" value="1"/>
</dbReference>
<protein>
    <submittedName>
        <fullName evidence="5">FAM161 centrosomal protein B</fullName>
    </submittedName>
</protein>
<keyword evidence="6" id="KW-1185">Reference proteome</keyword>
<keyword evidence="2 3" id="KW-0175">Coiled coil</keyword>
<feature type="coiled-coil region" evidence="3">
    <location>
        <begin position="19"/>
        <end position="50"/>
    </location>
</feature>
<evidence type="ECO:0000256" key="3">
    <source>
        <dbReference type="SAM" id="Coils"/>
    </source>
</evidence>
<evidence type="ECO:0000256" key="4">
    <source>
        <dbReference type="SAM" id="MobiDB-lite"/>
    </source>
</evidence>
<feature type="region of interest" description="Disordered" evidence="4">
    <location>
        <begin position="169"/>
        <end position="194"/>
    </location>
</feature>
<sequence length="525" mass="60811">MSKRDTLVEEGLRSELMLKAHLKALRMALQQQLQETRRRQTEELDERINRNTLLSTETNYKFAERRSVPASALISYKKASHYPSQRPNVFSHSLVPSLNPKHCSVSTQQCEKCAPSKTTQQKKFSAVPVPSCVTQPVYREMMELREKERKRGHEQRKLLLLSSQKPFSFEQRDQKTREKMSAKLNQGSEDPKNSFRVQKTSHIHLKGSKEQKDLQELCRNLQTQIASKKHAPSQAGCLKLRIADHTKEKKLGFLDEQPCFKPKSIPQVPDFKRLHRALQREALEKKQSRDVTRCQPFVLKTSALPARKSMESPETPQVSKINNLSRSKSLGALTLISRDTLPTYITDAARQRCAAIRKSIEVRESKNQESAEWLKSHQMRSQAMKRTVALHAKMLDPHSSLKDVCKENLQRHREADLQKVRNYMRELRDMKARVTERPYLFEQVKQKNAKAQAEQTYRRKLQKVGIKEQFVEETGESFRYDYADTSTSSHGSEKEIQSREENVDDGEKIEDVEEKSVKSKAEEMP</sequence>
<feature type="coiled-coil region" evidence="3">
    <location>
        <begin position="406"/>
        <end position="437"/>
    </location>
</feature>
<feature type="region of interest" description="Disordered" evidence="4">
    <location>
        <begin position="480"/>
        <end position="525"/>
    </location>
</feature>
<dbReference type="InterPro" id="IPR019579">
    <property type="entry name" value="FAM161A/B"/>
</dbReference>
<evidence type="ECO:0000256" key="2">
    <source>
        <dbReference type="ARBA" id="ARBA00023054"/>
    </source>
</evidence>
<dbReference type="PANTHER" id="PTHR21501:SF4">
    <property type="entry name" value="PROTEIN FAM161B"/>
    <property type="match status" value="1"/>
</dbReference>